<gene>
    <name evidence="1" type="ORF">LCGC14_1089190</name>
</gene>
<protein>
    <submittedName>
        <fullName evidence="1">Uncharacterized protein</fullName>
    </submittedName>
</protein>
<reference evidence="1" key="1">
    <citation type="journal article" date="2015" name="Nature">
        <title>Complex archaea that bridge the gap between prokaryotes and eukaryotes.</title>
        <authorList>
            <person name="Spang A."/>
            <person name="Saw J.H."/>
            <person name="Jorgensen S.L."/>
            <person name="Zaremba-Niedzwiedzka K."/>
            <person name="Martijn J."/>
            <person name="Lind A.E."/>
            <person name="van Eijk R."/>
            <person name="Schleper C."/>
            <person name="Guy L."/>
            <person name="Ettema T.J."/>
        </authorList>
    </citation>
    <scope>NUCLEOTIDE SEQUENCE</scope>
</reference>
<accession>A0A0F9QIW0</accession>
<dbReference type="EMBL" id="LAZR01004825">
    <property type="protein sequence ID" value="KKN05248.1"/>
    <property type="molecule type" value="Genomic_DNA"/>
</dbReference>
<name>A0A0F9QIW0_9ZZZZ</name>
<dbReference type="AlphaFoldDB" id="A0A0F9QIW0"/>
<evidence type="ECO:0000313" key="1">
    <source>
        <dbReference type="EMBL" id="KKN05248.1"/>
    </source>
</evidence>
<sequence>MAIDNNFYPPNESFKRAVEESMDEILPEKILDLVWNDYLYYHSFFESLDGWSLTDSSGGGSGVTGAGVTLETGATSGNQSTMLKSPDHASILSFDKSSRFRSGFEILTASTSNIEFAITFGESINSLTDNHYGFRLDAGVLKGVCADGSAISEVDLLTITAQTRYLIEARYLPNDKVIFYVSDGTISNELIERGVLTTNLPTGNVGVTDNAWFRFYIETLENAAKQLYFSFLEYTQKR</sequence>
<proteinExistence type="predicted"/>
<comment type="caution">
    <text evidence="1">The sequence shown here is derived from an EMBL/GenBank/DDBJ whole genome shotgun (WGS) entry which is preliminary data.</text>
</comment>
<organism evidence="1">
    <name type="scientific">marine sediment metagenome</name>
    <dbReference type="NCBI Taxonomy" id="412755"/>
    <lineage>
        <taxon>unclassified sequences</taxon>
        <taxon>metagenomes</taxon>
        <taxon>ecological metagenomes</taxon>
    </lineage>
</organism>